<protein>
    <submittedName>
        <fullName evidence="1">Uncharacterized protein</fullName>
    </submittedName>
</protein>
<evidence type="ECO:0000313" key="2">
    <source>
        <dbReference type="Proteomes" id="UP000184388"/>
    </source>
</evidence>
<accession>A0A9X8N4Q5</accession>
<proteinExistence type="predicted"/>
<dbReference type="Proteomes" id="UP000184388">
    <property type="component" value="Unassembled WGS sequence"/>
</dbReference>
<gene>
    <name evidence="1" type="ORF">SAMN05216268_116252</name>
</gene>
<sequence>MKSGPPGTTSPKGFFRLPLISRYGPATPPSLTSMNVPTSLEWSPMHATRYHLSRK</sequence>
<dbReference type="EMBL" id="FRBK01000016">
    <property type="protein sequence ID" value="SHM95633.1"/>
    <property type="molecule type" value="Genomic_DNA"/>
</dbReference>
<name>A0A9X8N4Q5_9ACTN</name>
<evidence type="ECO:0000313" key="1">
    <source>
        <dbReference type="EMBL" id="SHM95633.1"/>
    </source>
</evidence>
<comment type="caution">
    <text evidence="1">The sequence shown here is derived from an EMBL/GenBank/DDBJ whole genome shotgun (WGS) entry which is preliminary data.</text>
</comment>
<reference evidence="2" key="1">
    <citation type="submission" date="2016-11" db="EMBL/GenBank/DDBJ databases">
        <authorList>
            <person name="Jaros S."/>
            <person name="Januszkiewicz K."/>
            <person name="Wedrychowicz H."/>
        </authorList>
    </citation>
    <scope>NUCLEOTIDE SEQUENCE [LARGE SCALE GENOMIC DNA]</scope>
    <source>
        <strain evidence="2">CGMCC 4.3555</strain>
    </source>
</reference>
<organism evidence="1 2">
    <name type="scientific">Streptomyces yunnanensis</name>
    <dbReference type="NCBI Taxonomy" id="156453"/>
    <lineage>
        <taxon>Bacteria</taxon>
        <taxon>Bacillati</taxon>
        <taxon>Actinomycetota</taxon>
        <taxon>Actinomycetes</taxon>
        <taxon>Kitasatosporales</taxon>
        <taxon>Streptomycetaceae</taxon>
        <taxon>Streptomyces</taxon>
    </lineage>
</organism>
<dbReference type="AlphaFoldDB" id="A0A9X8N4Q5"/>